<proteinExistence type="predicted"/>
<dbReference type="KEGG" id="lrs:PX52LOC_01675"/>
<name>A0A5C1A6I1_9BACT</name>
<dbReference type="OrthoDB" id="9862841at2"/>
<dbReference type="RefSeq" id="WP_149109646.1">
    <property type="nucleotide sequence ID" value="NZ_CP042425.1"/>
</dbReference>
<evidence type="ECO:0000313" key="2">
    <source>
        <dbReference type="Proteomes" id="UP000324974"/>
    </source>
</evidence>
<dbReference type="EMBL" id="CP042425">
    <property type="protein sequence ID" value="QEL14781.1"/>
    <property type="molecule type" value="Genomic_DNA"/>
</dbReference>
<keyword evidence="2" id="KW-1185">Reference proteome</keyword>
<dbReference type="Proteomes" id="UP000324974">
    <property type="component" value="Chromosome"/>
</dbReference>
<evidence type="ECO:0000313" key="1">
    <source>
        <dbReference type="EMBL" id="QEL14781.1"/>
    </source>
</evidence>
<sequence length="117" mass="11988">MTDTTRQSIVPAVQHGIPATVPSSNSVTSNPIFTLGLQLVAIALTSSQAGNITVQRYLDDAGLIKQGPVLTQAITANTAAVLNITDNNPFATFTVNVSNSGGVAANLTNLGILLQGK</sequence>
<reference evidence="2" key="1">
    <citation type="submission" date="2019-08" db="EMBL/GenBank/DDBJ databases">
        <title>Limnoglobus roseus gen. nov., sp. nov., a novel freshwater planctomycete with a giant genome from the family Gemmataceae.</title>
        <authorList>
            <person name="Kulichevskaya I.S."/>
            <person name="Naumoff D.G."/>
            <person name="Miroshnikov K."/>
            <person name="Ivanova A."/>
            <person name="Philippov D.A."/>
            <person name="Hakobyan A."/>
            <person name="Rijpstra I.C."/>
            <person name="Sinninghe Damste J.S."/>
            <person name="Liesack W."/>
            <person name="Dedysh S.N."/>
        </authorList>
    </citation>
    <scope>NUCLEOTIDE SEQUENCE [LARGE SCALE GENOMIC DNA]</scope>
    <source>
        <strain evidence="2">PX52</strain>
    </source>
</reference>
<protein>
    <submittedName>
        <fullName evidence="1">Uncharacterized protein</fullName>
    </submittedName>
</protein>
<accession>A0A5C1A6I1</accession>
<organism evidence="1 2">
    <name type="scientific">Limnoglobus roseus</name>
    <dbReference type="NCBI Taxonomy" id="2598579"/>
    <lineage>
        <taxon>Bacteria</taxon>
        <taxon>Pseudomonadati</taxon>
        <taxon>Planctomycetota</taxon>
        <taxon>Planctomycetia</taxon>
        <taxon>Gemmatales</taxon>
        <taxon>Gemmataceae</taxon>
        <taxon>Limnoglobus</taxon>
    </lineage>
</organism>
<dbReference type="AlphaFoldDB" id="A0A5C1A6I1"/>
<gene>
    <name evidence="1" type="ORF">PX52LOC_01675</name>
</gene>